<gene>
    <name evidence="1" type="ORF">D9T18_10035</name>
</gene>
<protein>
    <submittedName>
        <fullName evidence="1">Bacterioferritin comigratory protein</fullName>
    </submittedName>
</protein>
<name>A0AAD0U4B8_9GAMM</name>
<dbReference type="AlphaFoldDB" id="A0AAD0U4B8"/>
<accession>A0AAD0U4B8</accession>
<evidence type="ECO:0000313" key="2">
    <source>
        <dbReference type="Proteomes" id="UP000279995"/>
    </source>
</evidence>
<evidence type="ECO:0000313" key="1">
    <source>
        <dbReference type="EMBL" id="AYM87014.1"/>
    </source>
</evidence>
<dbReference type="EMBL" id="CP033065">
    <property type="protein sequence ID" value="AYM87014.1"/>
    <property type="molecule type" value="Genomic_DNA"/>
</dbReference>
<organism evidence="1 2">
    <name type="scientific">Pseudoalteromonas agarivorans</name>
    <dbReference type="NCBI Taxonomy" id="176102"/>
    <lineage>
        <taxon>Bacteria</taxon>
        <taxon>Pseudomonadati</taxon>
        <taxon>Pseudomonadota</taxon>
        <taxon>Gammaproteobacteria</taxon>
        <taxon>Alteromonadales</taxon>
        <taxon>Pseudoalteromonadaceae</taxon>
        <taxon>Pseudoalteromonas</taxon>
    </lineage>
</organism>
<sequence length="162" mass="18523">MKNETRNKLLAALERLLNGAPNNRELRLKAEAGKLKVHDSNVEKEAGLSVGALRNHEDIKKLIKKQSLELRVNQSETAETATEILDDKNKQLIKDKTKLIKKKKEYRDSSESHKEALAVQAATHIKIVQELVEMVHESEREKLMDKIVSARHDNVVDVNFRK</sequence>
<reference evidence="1 2" key="1">
    <citation type="submission" date="2018-10" db="EMBL/GenBank/DDBJ databases">
        <title>Complete Genome Sequence and Transcriptomic Profiles of a Marine Bacterium, Pseudoalteromonas agarivorans Hao 2018.</title>
        <authorList>
            <person name="Hao L."/>
        </authorList>
    </citation>
    <scope>NUCLEOTIDE SEQUENCE [LARGE SCALE GENOMIC DNA]</scope>
    <source>
        <strain evidence="1 2">Hao 2018</strain>
    </source>
</reference>
<dbReference type="Proteomes" id="UP000279995">
    <property type="component" value="Chromosome I"/>
</dbReference>
<dbReference type="RefSeq" id="WP_121637677.1">
    <property type="nucleotide sequence ID" value="NZ_CP033065.1"/>
</dbReference>
<proteinExistence type="predicted"/>